<dbReference type="GO" id="GO:0052915">
    <property type="term" value="F:23S rRNA (guanine(2445)-N(2))-methyltransferase activity"/>
    <property type="evidence" value="ECO:0007669"/>
    <property type="project" value="UniProtKB-EC"/>
</dbReference>
<dbReference type="Pfam" id="PF01170">
    <property type="entry name" value="UPF0020"/>
    <property type="match status" value="1"/>
</dbReference>
<evidence type="ECO:0000256" key="7">
    <source>
        <dbReference type="PROSITE-ProRule" id="PRU00529"/>
    </source>
</evidence>
<keyword evidence="5 6" id="KW-0949">S-adenosyl-L-methionine</keyword>
<dbReference type="InterPro" id="IPR053943">
    <property type="entry name" value="RlmKL-like_Mtase_CS"/>
</dbReference>
<dbReference type="PIRSF" id="PIRSF037618">
    <property type="entry name" value="RNA_Mtase_bacteria_prd"/>
    <property type="match status" value="1"/>
</dbReference>
<dbReference type="SUPFAM" id="SSF53335">
    <property type="entry name" value="S-adenosyl-L-methionine-dependent methyltransferases"/>
    <property type="match status" value="2"/>
</dbReference>
<evidence type="ECO:0000256" key="6">
    <source>
        <dbReference type="HAMAP-Rule" id="MF_01858"/>
    </source>
</evidence>
<dbReference type="PANTHER" id="PTHR47313">
    <property type="entry name" value="RIBOSOMAL RNA LARGE SUBUNIT METHYLTRANSFERASE K/L"/>
    <property type="match status" value="1"/>
</dbReference>
<organism evidence="9 10">
    <name type="scientific">Desulfotalea psychrophila</name>
    <dbReference type="NCBI Taxonomy" id="84980"/>
    <lineage>
        <taxon>Bacteria</taxon>
        <taxon>Pseudomonadati</taxon>
        <taxon>Thermodesulfobacteriota</taxon>
        <taxon>Desulfobulbia</taxon>
        <taxon>Desulfobulbales</taxon>
        <taxon>Desulfocapsaceae</taxon>
        <taxon>Desulfotalea</taxon>
    </lineage>
</organism>
<comment type="similarity">
    <text evidence="6">Belongs to the methyltransferase superfamily. RlmKL family.</text>
</comment>
<name>A0ABS3AUD4_9BACT</name>
<feature type="domain" description="THUMP" evidence="8">
    <location>
        <begin position="50"/>
        <end position="161"/>
    </location>
</feature>
<dbReference type="PROSITE" id="PS01261">
    <property type="entry name" value="UPF0020"/>
    <property type="match status" value="1"/>
</dbReference>
<evidence type="ECO:0000313" key="10">
    <source>
        <dbReference type="Proteomes" id="UP000717534"/>
    </source>
</evidence>
<dbReference type="NCBIfam" id="NF008748">
    <property type="entry name" value="PRK11783.1"/>
    <property type="match status" value="1"/>
</dbReference>
<dbReference type="Gene3D" id="3.30.2130.30">
    <property type="match status" value="1"/>
</dbReference>
<keyword evidence="7" id="KW-0694">RNA-binding</keyword>
<comment type="subcellular location">
    <subcellularLocation>
        <location evidence="6">Cytoplasm</location>
    </subcellularLocation>
</comment>
<dbReference type="Proteomes" id="UP000717534">
    <property type="component" value="Unassembled WGS sequence"/>
</dbReference>
<keyword evidence="1 6" id="KW-0963">Cytoplasm</keyword>
<dbReference type="SMART" id="SM00981">
    <property type="entry name" value="THUMP"/>
    <property type="match status" value="1"/>
</dbReference>
<dbReference type="Pfam" id="PF10672">
    <property type="entry name" value="Methyltrans_SAM"/>
    <property type="match status" value="1"/>
</dbReference>
<dbReference type="PROSITE" id="PS00092">
    <property type="entry name" value="N6_MTASE"/>
    <property type="match status" value="1"/>
</dbReference>
<dbReference type="CDD" id="cd02440">
    <property type="entry name" value="AdoMet_MTases"/>
    <property type="match status" value="1"/>
</dbReference>
<comment type="catalytic activity">
    <reaction evidence="6">
        <text>guanosine(2069) in 23S rRNA + S-adenosyl-L-methionine = N(2)-methylguanosine(2069) in 23S rRNA + S-adenosyl-L-homocysteine + H(+)</text>
        <dbReference type="Rhea" id="RHEA:43772"/>
        <dbReference type="Rhea" id="RHEA-COMP:10688"/>
        <dbReference type="Rhea" id="RHEA-COMP:10689"/>
        <dbReference type="ChEBI" id="CHEBI:15378"/>
        <dbReference type="ChEBI" id="CHEBI:57856"/>
        <dbReference type="ChEBI" id="CHEBI:59789"/>
        <dbReference type="ChEBI" id="CHEBI:74269"/>
        <dbReference type="ChEBI" id="CHEBI:74481"/>
        <dbReference type="EC" id="2.1.1.264"/>
    </reaction>
</comment>
<reference evidence="9 10" key="1">
    <citation type="submission" date="2021-02" db="EMBL/GenBank/DDBJ databases">
        <title>Activity-based single-cell genomes from oceanic crustal fluid captures similar information to metagenomic and metatranscriptomic surveys with orders of magnitude less sampling.</title>
        <authorList>
            <person name="D'Angelo T.S."/>
            <person name="Orcutt B.N."/>
        </authorList>
    </citation>
    <scope>NUCLEOTIDE SEQUENCE [LARGE SCALE GENOMIC DNA]</scope>
    <source>
        <strain evidence="9">AH-315-G02</strain>
    </source>
</reference>
<comment type="function">
    <text evidence="6">Specifically methylates the guanine in position 2445 (m2G2445) and the guanine in position 2069 (m7G2069) of 23S rRNA.</text>
</comment>
<dbReference type="HAMAP" id="MF_01858">
    <property type="entry name" value="23SrRNA_methyltr_KL"/>
    <property type="match status" value="1"/>
</dbReference>
<proteinExistence type="inferred from homology"/>
<dbReference type="InterPro" id="IPR029063">
    <property type="entry name" value="SAM-dependent_MTases_sf"/>
</dbReference>
<dbReference type="EC" id="2.1.1.173" evidence="6"/>
<comment type="catalytic activity">
    <reaction evidence="6">
        <text>guanosine(2445) in 23S rRNA + S-adenosyl-L-methionine = N(2)-methylguanosine(2445) in 23S rRNA + S-adenosyl-L-homocysteine + H(+)</text>
        <dbReference type="Rhea" id="RHEA:42740"/>
        <dbReference type="Rhea" id="RHEA-COMP:10215"/>
        <dbReference type="Rhea" id="RHEA-COMP:10216"/>
        <dbReference type="ChEBI" id="CHEBI:15378"/>
        <dbReference type="ChEBI" id="CHEBI:57856"/>
        <dbReference type="ChEBI" id="CHEBI:59789"/>
        <dbReference type="ChEBI" id="CHEBI:74269"/>
        <dbReference type="ChEBI" id="CHEBI:74481"/>
        <dbReference type="EC" id="2.1.1.173"/>
    </reaction>
</comment>
<dbReference type="InterPro" id="IPR017244">
    <property type="entry name" value="23SrRNA_methyltr_KL"/>
</dbReference>
<dbReference type="EC" id="2.1.1.264" evidence="6"/>
<dbReference type="InterPro" id="IPR019614">
    <property type="entry name" value="SAM-dep_methyl-trfase"/>
</dbReference>
<accession>A0ABS3AUD4</accession>
<comment type="caution">
    <text evidence="9">The sequence shown here is derived from an EMBL/GenBank/DDBJ whole genome shotgun (WGS) entry which is preliminary data.</text>
</comment>
<dbReference type="Pfam" id="PF02926">
    <property type="entry name" value="THUMP"/>
    <property type="match status" value="1"/>
</dbReference>
<evidence type="ECO:0000256" key="5">
    <source>
        <dbReference type="ARBA" id="ARBA00022691"/>
    </source>
</evidence>
<dbReference type="InterPro" id="IPR002052">
    <property type="entry name" value="DNA_methylase_N6_adenine_CS"/>
</dbReference>
<dbReference type="CDD" id="cd11715">
    <property type="entry name" value="THUMP_AdoMetMT"/>
    <property type="match status" value="1"/>
</dbReference>
<dbReference type="EMBL" id="JAFITO010000040">
    <property type="protein sequence ID" value="MBN4068694.1"/>
    <property type="molecule type" value="Genomic_DNA"/>
</dbReference>
<evidence type="ECO:0000313" key="9">
    <source>
        <dbReference type="EMBL" id="MBN4068694.1"/>
    </source>
</evidence>
<keyword evidence="10" id="KW-1185">Reference proteome</keyword>
<dbReference type="Pfam" id="PF22020">
    <property type="entry name" value="RlmL_1st"/>
    <property type="match status" value="1"/>
</dbReference>
<keyword evidence="3 6" id="KW-0489">Methyltransferase</keyword>
<keyword evidence="2 6" id="KW-0698">rRNA processing</keyword>
<evidence type="ECO:0000256" key="2">
    <source>
        <dbReference type="ARBA" id="ARBA00022552"/>
    </source>
</evidence>
<sequence length="717" mass="81583">MKDNNKKTYRLMASCAAGLEELISLEAKDLGGSEVDHVRGLVTWKGDIEAAYRTCLWSRYASRVFLTLAEFPAPDEDALYEGALKVDWSQHMNIDTTFAVDCSLNQSAIQHSGFAALRVKDAVVDQFRNSCNERPSVSVVRPGIRIRTSVYKDQATISLDLSGESLHRRGYRKEGGSLAPLKESLAAGIVALAGWTPETSKDTMFLDPMCGSGTLLIEAALIFGDAAPGLSRSYFGFSGWKGHDKVLWDSLVDEAIEREEAGLLREWPPMLGYDADPRAVAVARSNIENACYEDKITIKQGQLANLRRPAAKGLMVVNPPYGERLSEHDQAEQLHRALGRISKQELDGWQLGVFTSNPDFGDRMGIKWERTHRMYNGSINCRLFCGTVHSGETQDFQWQLTPDTGPEEGIEFGNRLRKNSKKILKWARREGVRCFRVYDKDLPEYNVSVDLYEKWIQVQEYKAPDTIDEKAAQRRFQQCLHQVRHLFGVRRDRVFLKTRRKQKGKAQYQKQAAHKKMHTVQEGNCLLLVNFTDYLDTGIFLDHRNIRLKIAKEAKGKRFLNLFAYTGTATVHAAVGGAESTTTVDLSANYLNWARMNLALNGFGGLAHETVQADCMKWLEEDRSEYDLIFVDPPTFSNTKKERRVFDVQRDHRLLIEKAMARLAAGGLLIFSTNFRRFQMDESIEKYYAIRNVSRSSIPIDFARNNRIHHCWEIRRR</sequence>
<evidence type="ECO:0000256" key="1">
    <source>
        <dbReference type="ARBA" id="ARBA00022490"/>
    </source>
</evidence>
<keyword evidence="4 6" id="KW-0808">Transferase</keyword>
<dbReference type="Gene3D" id="3.30.750.80">
    <property type="entry name" value="RNA methyltransferase domain (HRMD) like"/>
    <property type="match status" value="1"/>
</dbReference>
<dbReference type="InterPro" id="IPR054170">
    <property type="entry name" value="RlmL_1st"/>
</dbReference>
<evidence type="ECO:0000256" key="3">
    <source>
        <dbReference type="ARBA" id="ARBA00022603"/>
    </source>
</evidence>
<dbReference type="Gene3D" id="3.40.50.150">
    <property type="entry name" value="Vaccinia Virus protein VP39"/>
    <property type="match status" value="2"/>
</dbReference>
<dbReference type="PROSITE" id="PS51165">
    <property type="entry name" value="THUMP"/>
    <property type="match status" value="1"/>
</dbReference>
<gene>
    <name evidence="9" type="primary">rlmKL</name>
    <name evidence="6" type="synonym">rlmL</name>
    <name evidence="9" type="ORF">JYU06_04145</name>
</gene>
<dbReference type="PANTHER" id="PTHR47313:SF1">
    <property type="entry name" value="RIBOSOMAL RNA LARGE SUBUNIT METHYLTRANSFERASE K_L"/>
    <property type="match status" value="1"/>
</dbReference>
<evidence type="ECO:0000256" key="4">
    <source>
        <dbReference type="ARBA" id="ARBA00022679"/>
    </source>
</evidence>
<dbReference type="InterPro" id="IPR004114">
    <property type="entry name" value="THUMP_dom"/>
</dbReference>
<protein>
    <recommendedName>
        <fullName evidence="6">Ribosomal RNA large subunit methyltransferase K/L</fullName>
    </recommendedName>
    <domain>
        <recommendedName>
            <fullName evidence="6">23S rRNA m2G2445 methyltransferase</fullName>
            <ecNumber evidence="6">2.1.1.173</ecNumber>
        </recommendedName>
        <alternativeName>
            <fullName evidence="6">rRNA (guanine-N(2)-)-methyltransferase RlmL</fullName>
        </alternativeName>
    </domain>
    <domain>
        <recommendedName>
            <fullName evidence="6">23S rRNA m7G2069 methyltransferase</fullName>
            <ecNumber evidence="6">2.1.1.264</ecNumber>
        </recommendedName>
        <alternativeName>
            <fullName evidence="6">rRNA (guanine-N(7)-)-methyltransferase RlmK</fullName>
        </alternativeName>
    </domain>
</protein>
<dbReference type="InterPro" id="IPR000241">
    <property type="entry name" value="RlmKL-like_Mtase"/>
</dbReference>
<evidence type="ECO:0000259" key="8">
    <source>
        <dbReference type="PROSITE" id="PS51165"/>
    </source>
</evidence>